<protein>
    <recommendedName>
        <fullName evidence="4">MerR family transcriptional regulator</fullName>
    </recommendedName>
</protein>
<organism evidence="2 3">
    <name type="scientific">Gordonia paraffinivorans NBRC 108238</name>
    <dbReference type="NCBI Taxonomy" id="1223543"/>
    <lineage>
        <taxon>Bacteria</taxon>
        <taxon>Bacillati</taxon>
        <taxon>Actinomycetota</taxon>
        <taxon>Actinomycetes</taxon>
        <taxon>Mycobacteriales</taxon>
        <taxon>Gordoniaceae</taxon>
        <taxon>Gordonia</taxon>
    </lineage>
</organism>
<accession>A0ABQ0IRT2</accession>
<evidence type="ECO:0000256" key="1">
    <source>
        <dbReference type="SAM" id="Coils"/>
    </source>
</evidence>
<dbReference type="InterPro" id="IPR009061">
    <property type="entry name" value="DNA-bd_dom_put_sf"/>
</dbReference>
<sequence>MDESERTGELLKLSEVSAQSGVSLDVLRRMVSDDLLPHVQRGRAGHIYFPADAVPTWAQCVTLLEEQRDHHLRRALQLVDRLGRELEAVRNDINEAREHPRQTLGVDLLALGDWRQSHPLEGETTTAAILHQFVFERIAIQNYDRALREARNAGARPDH</sequence>
<dbReference type="SUPFAM" id="SSF46955">
    <property type="entry name" value="Putative DNA-binding domain"/>
    <property type="match status" value="1"/>
</dbReference>
<keyword evidence="1" id="KW-0175">Coiled coil</keyword>
<dbReference type="RefSeq" id="WP_006902534.1">
    <property type="nucleotide sequence ID" value="NZ_BAOQ01000066.1"/>
</dbReference>
<reference evidence="2 3" key="1">
    <citation type="submission" date="2013-02" db="EMBL/GenBank/DDBJ databases">
        <title>Whole genome shotgun sequence of Gordonia paraffinivorans NBRC 108238.</title>
        <authorList>
            <person name="Isaki-Nakamura S."/>
            <person name="Hosoyama A."/>
            <person name="Tsuchikane K."/>
            <person name="Ando Y."/>
            <person name="Baba S."/>
            <person name="Ohji S."/>
            <person name="Hamada M."/>
            <person name="Tamura T."/>
            <person name="Yamazoe A."/>
            <person name="Yamazaki S."/>
            <person name="Fujita N."/>
        </authorList>
    </citation>
    <scope>NUCLEOTIDE SEQUENCE [LARGE SCALE GENOMIC DNA]</scope>
    <source>
        <strain evidence="2 3">NBRC 108238</strain>
    </source>
</reference>
<evidence type="ECO:0000313" key="2">
    <source>
        <dbReference type="EMBL" id="GAC86248.1"/>
    </source>
</evidence>
<proteinExistence type="predicted"/>
<evidence type="ECO:0008006" key="4">
    <source>
        <dbReference type="Google" id="ProtNLM"/>
    </source>
</evidence>
<name>A0ABQ0IRT2_9ACTN</name>
<dbReference type="Proteomes" id="UP000035021">
    <property type="component" value="Unassembled WGS sequence"/>
</dbReference>
<evidence type="ECO:0000313" key="3">
    <source>
        <dbReference type="Proteomes" id="UP000035021"/>
    </source>
</evidence>
<comment type="caution">
    <text evidence="2">The sequence shown here is derived from an EMBL/GenBank/DDBJ whole genome shotgun (WGS) entry which is preliminary data.</text>
</comment>
<keyword evidence="3" id="KW-1185">Reference proteome</keyword>
<dbReference type="EMBL" id="BAOQ01000066">
    <property type="protein sequence ID" value="GAC86248.1"/>
    <property type="molecule type" value="Genomic_DNA"/>
</dbReference>
<gene>
    <name evidence="2" type="ORF">GP2_066_00020</name>
</gene>
<feature type="coiled-coil region" evidence="1">
    <location>
        <begin position="72"/>
        <end position="99"/>
    </location>
</feature>